<sequence>MDAEQRLRSSVAYGKPIGFVLVLGALCALFYVVGRAAGPVSPELRPGWHYPRDEISHSAEHAR</sequence>
<evidence type="ECO:0000256" key="1">
    <source>
        <dbReference type="SAM" id="Phobius"/>
    </source>
</evidence>
<accession>A0A926QR19</accession>
<keyword evidence="1" id="KW-1133">Transmembrane helix</keyword>
<keyword evidence="1" id="KW-0472">Membrane</keyword>
<comment type="caution">
    <text evidence="2">The sequence shown here is derived from an EMBL/GenBank/DDBJ whole genome shotgun (WGS) entry which is preliminary data.</text>
</comment>
<reference evidence="2" key="2">
    <citation type="submission" date="2020-09" db="EMBL/GenBank/DDBJ databases">
        <authorList>
            <person name="Luo X."/>
        </authorList>
    </citation>
    <scope>NUCLEOTIDE SEQUENCE</scope>
    <source>
        <strain evidence="2">TRM S81-3</strain>
    </source>
</reference>
<name>A0A926QR19_9ACTN</name>
<keyword evidence="3" id="KW-1185">Reference proteome</keyword>
<feature type="transmembrane region" description="Helical" evidence="1">
    <location>
        <begin position="12"/>
        <end position="33"/>
    </location>
</feature>
<gene>
    <name evidence="2" type="ORF">H0H10_13590</name>
</gene>
<organism evidence="2 3">
    <name type="scientific">Streptomyces griseicoloratus</name>
    <dbReference type="NCBI Taxonomy" id="2752516"/>
    <lineage>
        <taxon>Bacteria</taxon>
        <taxon>Bacillati</taxon>
        <taxon>Actinomycetota</taxon>
        <taxon>Actinomycetes</taxon>
        <taxon>Kitasatosporales</taxon>
        <taxon>Streptomycetaceae</taxon>
        <taxon>Streptomyces</taxon>
    </lineage>
</organism>
<protein>
    <submittedName>
        <fullName evidence="2">Uncharacterized protein</fullName>
    </submittedName>
</protein>
<dbReference type="AlphaFoldDB" id="A0A926QR19"/>
<reference evidence="2" key="1">
    <citation type="submission" date="2020-09" db="EMBL/GenBank/DDBJ databases">
        <title>Streptomyces grisecoloratus sp. nov., isolated from cotton soil.</title>
        <authorList>
            <person name="Xing L."/>
        </authorList>
    </citation>
    <scope>NUCLEOTIDE SEQUENCE</scope>
    <source>
        <strain evidence="2">TRM S81-3</strain>
    </source>
</reference>
<dbReference type="RefSeq" id="WP_188181190.1">
    <property type="nucleotide sequence ID" value="NZ_JACVQF010000186.1"/>
</dbReference>
<evidence type="ECO:0000313" key="2">
    <source>
        <dbReference type="EMBL" id="MBD0420190.1"/>
    </source>
</evidence>
<dbReference type="Proteomes" id="UP000621210">
    <property type="component" value="Unassembled WGS sequence"/>
</dbReference>
<dbReference type="EMBL" id="JACVQF010000186">
    <property type="protein sequence ID" value="MBD0420190.1"/>
    <property type="molecule type" value="Genomic_DNA"/>
</dbReference>
<proteinExistence type="predicted"/>
<keyword evidence="1" id="KW-0812">Transmembrane</keyword>
<evidence type="ECO:0000313" key="3">
    <source>
        <dbReference type="Proteomes" id="UP000621210"/>
    </source>
</evidence>